<protein>
    <submittedName>
        <fullName evidence="2">Uncharacterized protein</fullName>
    </submittedName>
</protein>
<dbReference type="Proteomes" id="UP001152888">
    <property type="component" value="Unassembled WGS sequence"/>
</dbReference>
<feature type="transmembrane region" description="Helical" evidence="1">
    <location>
        <begin position="6"/>
        <end position="22"/>
    </location>
</feature>
<evidence type="ECO:0000313" key="2">
    <source>
        <dbReference type="EMBL" id="CAH1961691.1"/>
    </source>
</evidence>
<keyword evidence="1" id="KW-0812">Transmembrane</keyword>
<gene>
    <name evidence="2" type="ORF">ACAOBT_LOCUS4298</name>
</gene>
<sequence>MSLSIYIYFILALLFIIENRVCQNY</sequence>
<keyword evidence="3" id="KW-1185">Reference proteome</keyword>
<dbReference type="EMBL" id="CAKOFQ010006696">
    <property type="protein sequence ID" value="CAH1961691.1"/>
    <property type="molecule type" value="Genomic_DNA"/>
</dbReference>
<keyword evidence="1" id="KW-1133">Transmembrane helix</keyword>
<organism evidence="2 3">
    <name type="scientific">Acanthoscelides obtectus</name>
    <name type="common">Bean weevil</name>
    <name type="synonym">Bruchus obtectus</name>
    <dbReference type="NCBI Taxonomy" id="200917"/>
    <lineage>
        <taxon>Eukaryota</taxon>
        <taxon>Metazoa</taxon>
        <taxon>Ecdysozoa</taxon>
        <taxon>Arthropoda</taxon>
        <taxon>Hexapoda</taxon>
        <taxon>Insecta</taxon>
        <taxon>Pterygota</taxon>
        <taxon>Neoptera</taxon>
        <taxon>Endopterygota</taxon>
        <taxon>Coleoptera</taxon>
        <taxon>Polyphaga</taxon>
        <taxon>Cucujiformia</taxon>
        <taxon>Chrysomeloidea</taxon>
        <taxon>Chrysomelidae</taxon>
        <taxon>Bruchinae</taxon>
        <taxon>Bruchini</taxon>
        <taxon>Acanthoscelides</taxon>
    </lineage>
</organism>
<proteinExistence type="predicted"/>
<dbReference type="AlphaFoldDB" id="A0A9P0NYI2"/>
<name>A0A9P0NYI2_ACAOB</name>
<comment type="caution">
    <text evidence="2">The sequence shown here is derived from an EMBL/GenBank/DDBJ whole genome shotgun (WGS) entry which is preliminary data.</text>
</comment>
<keyword evidence="1" id="KW-0472">Membrane</keyword>
<evidence type="ECO:0000256" key="1">
    <source>
        <dbReference type="SAM" id="Phobius"/>
    </source>
</evidence>
<reference evidence="2" key="1">
    <citation type="submission" date="2022-03" db="EMBL/GenBank/DDBJ databases">
        <authorList>
            <person name="Sayadi A."/>
        </authorList>
    </citation>
    <scope>NUCLEOTIDE SEQUENCE</scope>
</reference>
<evidence type="ECO:0000313" key="3">
    <source>
        <dbReference type="Proteomes" id="UP001152888"/>
    </source>
</evidence>
<accession>A0A9P0NYI2</accession>